<dbReference type="Proteomes" id="UP000759537">
    <property type="component" value="Unassembled WGS sequence"/>
</dbReference>
<comment type="caution">
    <text evidence="1">The sequence shown here is derived from an EMBL/GenBank/DDBJ whole genome shotgun (WGS) entry which is preliminary data.</text>
</comment>
<reference evidence="1" key="1">
    <citation type="submission" date="2019-10" db="EMBL/GenBank/DDBJ databases">
        <authorList>
            <consortium name="DOE Joint Genome Institute"/>
            <person name="Kuo A."/>
            <person name="Miyauchi S."/>
            <person name="Kiss E."/>
            <person name="Drula E."/>
            <person name="Kohler A."/>
            <person name="Sanchez-Garcia M."/>
            <person name="Andreopoulos B."/>
            <person name="Barry K.W."/>
            <person name="Bonito G."/>
            <person name="Buee M."/>
            <person name="Carver A."/>
            <person name="Chen C."/>
            <person name="Cichocki N."/>
            <person name="Clum A."/>
            <person name="Culley D."/>
            <person name="Crous P.W."/>
            <person name="Fauchery L."/>
            <person name="Girlanda M."/>
            <person name="Hayes R."/>
            <person name="Keri Z."/>
            <person name="LaButti K."/>
            <person name="Lipzen A."/>
            <person name="Lombard V."/>
            <person name="Magnuson J."/>
            <person name="Maillard F."/>
            <person name="Morin E."/>
            <person name="Murat C."/>
            <person name="Nolan M."/>
            <person name="Ohm R."/>
            <person name="Pangilinan J."/>
            <person name="Pereira M."/>
            <person name="Perotto S."/>
            <person name="Peter M."/>
            <person name="Riley R."/>
            <person name="Sitrit Y."/>
            <person name="Stielow B."/>
            <person name="Szollosi G."/>
            <person name="Zifcakova L."/>
            <person name="Stursova M."/>
            <person name="Spatafora J.W."/>
            <person name="Tedersoo L."/>
            <person name="Vaario L.-M."/>
            <person name="Yamada A."/>
            <person name="Yan M."/>
            <person name="Wang P."/>
            <person name="Xu J."/>
            <person name="Bruns T."/>
            <person name="Baldrian P."/>
            <person name="Vilgalys R."/>
            <person name="Henrissat B."/>
            <person name="Grigoriev I.V."/>
            <person name="Hibbett D."/>
            <person name="Nagy L.G."/>
            <person name="Martin F.M."/>
        </authorList>
    </citation>
    <scope>NUCLEOTIDE SEQUENCE</scope>
    <source>
        <strain evidence="1">Prilba</strain>
    </source>
</reference>
<dbReference type="OrthoDB" id="262547at2759"/>
<keyword evidence="2" id="KW-1185">Reference proteome</keyword>
<accession>A0A9P5JZS7</accession>
<sequence length="57" mass="6363">MRFQQHLSVQVQSCWNGFAVLDPTSFCRPKQVRFRTGCIGCSASECSLICNDYSEAG</sequence>
<protein>
    <submittedName>
        <fullName evidence="1">Uncharacterized protein</fullName>
    </submittedName>
</protein>
<proteinExistence type="predicted"/>
<dbReference type="AlphaFoldDB" id="A0A9P5JZS7"/>
<organism evidence="1 2">
    <name type="scientific">Russula ochroleuca</name>
    <dbReference type="NCBI Taxonomy" id="152965"/>
    <lineage>
        <taxon>Eukaryota</taxon>
        <taxon>Fungi</taxon>
        <taxon>Dikarya</taxon>
        <taxon>Basidiomycota</taxon>
        <taxon>Agaricomycotina</taxon>
        <taxon>Agaricomycetes</taxon>
        <taxon>Russulales</taxon>
        <taxon>Russulaceae</taxon>
        <taxon>Russula</taxon>
    </lineage>
</organism>
<evidence type="ECO:0000313" key="1">
    <source>
        <dbReference type="EMBL" id="KAF8472336.1"/>
    </source>
</evidence>
<dbReference type="PANTHER" id="PTHR34144:SF1">
    <property type="entry name" value="CAPSULAR ASSOCIATED PROTEIN"/>
    <property type="match status" value="1"/>
</dbReference>
<name>A0A9P5JZS7_9AGAM</name>
<dbReference type="InterPro" id="IPR021047">
    <property type="entry name" value="Mannosyltransferase_CMT1"/>
</dbReference>
<evidence type="ECO:0000313" key="2">
    <source>
        <dbReference type="Proteomes" id="UP000759537"/>
    </source>
</evidence>
<dbReference type="PANTHER" id="PTHR34144">
    <property type="entry name" value="CHROMOSOME 8, WHOLE GENOME SHOTGUN SEQUENCE"/>
    <property type="match status" value="1"/>
</dbReference>
<dbReference type="Pfam" id="PF11735">
    <property type="entry name" value="CAP59_mtransfer"/>
    <property type="match status" value="1"/>
</dbReference>
<reference evidence="1" key="2">
    <citation type="journal article" date="2020" name="Nat. Commun.">
        <title>Large-scale genome sequencing of mycorrhizal fungi provides insights into the early evolution of symbiotic traits.</title>
        <authorList>
            <person name="Miyauchi S."/>
            <person name="Kiss E."/>
            <person name="Kuo A."/>
            <person name="Drula E."/>
            <person name="Kohler A."/>
            <person name="Sanchez-Garcia M."/>
            <person name="Morin E."/>
            <person name="Andreopoulos B."/>
            <person name="Barry K.W."/>
            <person name="Bonito G."/>
            <person name="Buee M."/>
            <person name="Carver A."/>
            <person name="Chen C."/>
            <person name="Cichocki N."/>
            <person name="Clum A."/>
            <person name="Culley D."/>
            <person name="Crous P.W."/>
            <person name="Fauchery L."/>
            <person name="Girlanda M."/>
            <person name="Hayes R.D."/>
            <person name="Keri Z."/>
            <person name="LaButti K."/>
            <person name="Lipzen A."/>
            <person name="Lombard V."/>
            <person name="Magnuson J."/>
            <person name="Maillard F."/>
            <person name="Murat C."/>
            <person name="Nolan M."/>
            <person name="Ohm R.A."/>
            <person name="Pangilinan J."/>
            <person name="Pereira M.F."/>
            <person name="Perotto S."/>
            <person name="Peter M."/>
            <person name="Pfister S."/>
            <person name="Riley R."/>
            <person name="Sitrit Y."/>
            <person name="Stielow J.B."/>
            <person name="Szollosi G."/>
            <person name="Zifcakova L."/>
            <person name="Stursova M."/>
            <person name="Spatafora J.W."/>
            <person name="Tedersoo L."/>
            <person name="Vaario L.M."/>
            <person name="Yamada A."/>
            <person name="Yan M."/>
            <person name="Wang P."/>
            <person name="Xu J."/>
            <person name="Bruns T."/>
            <person name="Baldrian P."/>
            <person name="Vilgalys R."/>
            <person name="Dunand C."/>
            <person name="Henrissat B."/>
            <person name="Grigoriev I.V."/>
            <person name="Hibbett D."/>
            <person name="Nagy L.G."/>
            <person name="Martin F.M."/>
        </authorList>
    </citation>
    <scope>NUCLEOTIDE SEQUENCE</scope>
    <source>
        <strain evidence="1">Prilba</strain>
    </source>
</reference>
<gene>
    <name evidence="1" type="ORF">DFH94DRAFT_766235</name>
</gene>
<dbReference type="EMBL" id="WHVB01000020">
    <property type="protein sequence ID" value="KAF8472336.1"/>
    <property type="molecule type" value="Genomic_DNA"/>
</dbReference>